<evidence type="ECO:0000313" key="1">
    <source>
        <dbReference type="EMBL" id="KAF7410928.1"/>
    </source>
</evidence>
<accession>A0A834NKM0</accession>
<dbReference type="AlphaFoldDB" id="A0A834NKM0"/>
<sequence length="74" mass="8776">MVARVRCYPEGRVEGTSEVIFSKEPEQVLCTILRRYHTKERKGKRETEKESTIRKATFLLNQDSQLDFLLQLFQ</sequence>
<protein>
    <submittedName>
        <fullName evidence="1">Uncharacterized protein</fullName>
    </submittedName>
</protein>
<reference evidence="1" key="1">
    <citation type="journal article" date="2020" name="G3 (Bethesda)">
        <title>High-Quality Assemblies for Three Invasive Social Wasps from the &lt;i&gt;Vespula&lt;/i&gt; Genus.</title>
        <authorList>
            <person name="Harrop T.W.R."/>
            <person name="Guhlin J."/>
            <person name="McLaughlin G.M."/>
            <person name="Permina E."/>
            <person name="Stockwell P."/>
            <person name="Gilligan J."/>
            <person name="Le Lec M.F."/>
            <person name="Gruber M.A.M."/>
            <person name="Quinn O."/>
            <person name="Lovegrove M."/>
            <person name="Duncan E.J."/>
            <person name="Remnant E.J."/>
            <person name="Van Eeckhoven J."/>
            <person name="Graham B."/>
            <person name="Knapp R.A."/>
            <person name="Langford K.W."/>
            <person name="Kronenberg Z."/>
            <person name="Press M.O."/>
            <person name="Eacker S.M."/>
            <person name="Wilson-Rankin E.E."/>
            <person name="Purcell J."/>
            <person name="Lester P.J."/>
            <person name="Dearden P.K."/>
        </authorList>
    </citation>
    <scope>NUCLEOTIDE SEQUENCE</scope>
    <source>
        <strain evidence="1">Volc-1</strain>
    </source>
</reference>
<dbReference type="EMBL" id="JACSDY010000013">
    <property type="protein sequence ID" value="KAF7410928.1"/>
    <property type="molecule type" value="Genomic_DNA"/>
</dbReference>
<proteinExistence type="predicted"/>
<name>A0A834NKM0_VESPE</name>
<comment type="caution">
    <text evidence="1">The sequence shown here is derived from an EMBL/GenBank/DDBJ whole genome shotgun (WGS) entry which is preliminary data.</text>
</comment>
<evidence type="ECO:0000313" key="2">
    <source>
        <dbReference type="Proteomes" id="UP000600918"/>
    </source>
</evidence>
<keyword evidence="2" id="KW-1185">Reference proteome</keyword>
<organism evidence="1 2">
    <name type="scientific">Vespula pensylvanica</name>
    <name type="common">Western yellow jacket</name>
    <name type="synonym">Wasp</name>
    <dbReference type="NCBI Taxonomy" id="30213"/>
    <lineage>
        <taxon>Eukaryota</taxon>
        <taxon>Metazoa</taxon>
        <taxon>Ecdysozoa</taxon>
        <taxon>Arthropoda</taxon>
        <taxon>Hexapoda</taxon>
        <taxon>Insecta</taxon>
        <taxon>Pterygota</taxon>
        <taxon>Neoptera</taxon>
        <taxon>Endopterygota</taxon>
        <taxon>Hymenoptera</taxon>
        <taxon>Apocrita</taxon>
        <taxon>Aculeata</taxon>
        <taxon>Vespoidea</taxon>
        <taxon>Vespidae</taxon>
        <taxon>Vespinae</taxon>
        <taxon>Vespula</taxon>
    </lineage>
</organism>
<gene>
    <name evidence="1" type="ORF">H0235_013535</name>
</gene>
<dbReference type="Proteomes" id="UP000600918">
    <property type="component" value="Unassembled WGS sequence"/>
</dbReference>